<dbReference type="InterPro" id="IPR036322">
    <property type="entry name" value="WD40_repeat_dom_sf"/>
</dbReference>
<dbReference type="GO" id="GO:0030897">
    <property type="term" value="C:HOPS complex"/>
    <property type="evidence" value="ECO:0007669"/>
    <property type="project" value="UniProtKB-UniRule"/>
</dbReference>
<keyword evidence="16" id="KW-1185">Reference proteome</keyword>
<dbReference type="InterPro" id="IPR016528">
    <property type="entry name" value="VPS11"/>
</dbReference>
<evidence type="ECO:0000256" key="13">
    <source>
        <dbReference type="SAM" id="MobiDB-lite"/>
    </source>
</evidence>
<evidence type="ECO:0000256" key="8">
    <source>
        <dbReference type="ARBA" id="ARBA00029433"/>
    </source>
</evidence>
<gene>
    <name evidence="15" type="ORF">IMSHALPRED_006798</name>
</gene>
<dbReference type="Proteomes" id="UP000664534">
    <property type="component" value="Unassembled WGS sequence"/>
</dbReference>
<dbReference type="Pfam" id="PF23356">
    <property type="entry name" value="TPR_PEP5_VPS11"/>
    <property type="match status" value="2"/>
</dbReference>
<dbReference type="SUPFAM" id="SSF57850">
    <property type="entry name" value="RING/U-box"/>
    <property type="match status" value="1"/>
</dbReference>
<evidence type="ECO:0000256" key="2">
    <source>
        <dbReference type="ARBA" id="ARBA00022448"/>
    </source>
</evidence>
<protein>
    <recommendedName>
        <fullName evidence="9">E3 ubiquitin-protein ligase PEP5</fullName>
        <ecNumber evidence="9">2.3.2.27</ecNumber>
    </recommendedName>
</protein>
<evidence type="ECO:0000256" key="4">
    <source>
        <dbReference type="ARBA" id="ARBA00022771"/>
    </source>
</evidence>
<dbReference type="InterPro" id="IPR001841">
    <property type="entry name" value="Znf_RING"/>
</dbReference>
<dbReference type="AlphaFoldDB" id="A0A8H3ISH9"/>
<dbReference type="InterPro" id="IPR013083">
    <property type="entry name" value="Znf_RING/FYVE/PHD"/>
</dbReference>
<dbReference type="SUPFAM" id="SSF48371">
    <property type="entry name" value="ARM repeat"/>
    <property type="match status" value="1"/>
</dbReference>
<evidence type="ECO:0000313" key="16">
    <source>
        <dbReference type="Proteomes" id="UP000664534"/>
    </source>
</evidence>
<dbReference type="PROSITE" id="PS50236">
    <property type="entry name" value="CHCR"/>
    <property type="match status" value="1"/>
</dbReference>
<dbReference type="Gene3D" id="2.130.10.10">
    <property type="entry name" value="YVTN repeat-like/Quinoprotein amine dehydrogenase"/>
    <property type="match status" value="1"/>
</dbReference>
<dbReference type="PROSITE" id="PS50089">
    <property type="entry name" value="ZF_RING_2"/>
    <property type="match status" value="1"/>
</dbReference>
<dbReference type="Pfam" id="PF23341">
    <property type="entry name" value="PEP5_VPS11_N"/>
    <property type="match status" value="1"/>
</dbReference>
<dbReference type="InterPro" id="IPR057307">
    <property type="entry name" value="PEP5_VPS11_N"/>
</dbReference>
<dbReference type="InterPro" id="IPR024763">
    <property type="entry name" value="VPS11_C"/>
</dbReference>
<keyword evidence="7 9" id="KW-0472">Membrane</keyword>
<sequence length="963" mass="108153">MALTSWKVFNFFDVSEVKLPDDDGESFSAFDSNDLHCICSGSDNIFVGSNDGHVRILSQAFKVVRTFKAHDTGPITQIKQMEGTALLVTISEDLSNEPVLKVWALDKIEKKTGAPKCLSTLGIHNGRKQFPISAFATLENLSQLAVGFANGAVTVIRGDLIHDRGAKQRTVFESEEPITGVEFREGPNTTLYLATTGRILTLTITGKGQGQPAKVLEDTGCGVGCMTFDEANGDIVVVRDDAIHYYGVNGRGPSFAYEGPKQLVGIFGNYVALVTPPKEPTPTKMSTLRRFVGSRRDDLYNTSTFALLDTDLKYIAHTETLILQVKALFTEWGDLFLLTLDGKLFRYHEKTLQQKLEILYQRDLYVLAINFAQKAGVDTAQRNVILRKYGDYLHKKGDYDTAMQQYLKAIDNTEPSQVIRKFLDSQRINNLIEYLEELHDHDKATIDHTTLLLNCYAKLKDTAKLETFIKSGTNFDLETAISMCRQGGYYDQAVFLAKKNNEHELVIDILIEDSKNYDDALDYIWRLAPELAYPNLMKYARVLLEHCPKDATQIFIDYYTRHYRPKKDVPIATMQEPQGGGAYNVANLTSFIPLPYRQASTYPSPGTAGNQQLAGADAADAEAAQDSPEYHIPKPRTAFSSFVDHPQNFITFLEACLEQENIDKTDMTDLYTALFEMYLETANDKKGAEKEYWEAKAKRLIDGKDIPIDASNVLLLSHLSNFRDGTTLVREQQGLRFDIFRSYTSANDTAGAIKALRKYGPDEPQLYPAALAYFTSDPQILEEAGDELNLVLKKIDEDGLMAPLQVIQTLSTNAVAKMGMVKKYLSDTVERERKEISNNRRLIESYRTETESKRKEMDDLGEKPAVFQTRRCAACGRSLDLPTVHFLCKHSFHQSCLNETDGVEAECPKCTAANNNIRSFRKAQEDSADRHDMFQDALQRSRDRFGTISEFFGRGVMTAPTAE</sequence>
<feature type="coiled-coil region" evidence="12">
    <location>
        <begin position="829"/>
        <end position="863"/>
    </location>
</feature>
<evidence type="ECO:0000256" key="5">
    <source>
        <dbReference type="ARBA" id="ARBA00022833"/>
    </source>
</evidence>
<evidence type="ECO:0000256" key="1">
    <source>
        <dbReference type="ARBA" id="ARBA00007070"/>
    </source>
</evidence>
<evidence type="ECO:0000256" key="10">
    <source>
        <dbReference type="PROSITE-ProRule" id="PRU00175"/>
    </source>
</evidence>
<dbReference type="OrthoDB" id="26184at2759"/>
<keyword evidence="3" id="KW-0479">Metal-binding</keyword>
<evidence type="ECO:0000256" key="3">
    <source>
        <dbReference type="ARBA" id="ARBA00022723"/>
    </source>
</evidence>
<dbReference type="CDD" id="cd16688">
    <property type="entry name" value="RING-H2_Vps11"/>
    <property type="match status" value="1"/>
</dbReference>
<organism evidence="15 16">
    <name type="scientific">Imshaugia aleurites</name>
    <dbReference type="NCBI Taxonomy" id="172621"/>
    <lineage>
        <taxon>Eukaryota</taxon>
        <taxon>Fungi</taxon>
        <taxon>Dikarya</taxon>
        <taxon>Ascomycota</taxon>
        <taxon>Pezizomycotina</taxon>
        <taxon>Lecanoromycetes</taxon>
        <taxon>OSLEUM clade</taxon>
        <taxon>Lecanoromycetidae</taxon>
        <taxon>Lecanorales</taxon>
        <taxon>Lecanorineae</taxon>
        <taxon>Parmeliaceae</taxon>
        <taxon>Imshaugia</taxon>
    </lineage>
</organism>
<dbReference type="GO" id="GO:0008270">
    <property type="term" value="F:zinc ion binding"/>
    <property type="evidence" value="ECO:0007669"/>
    <property type="project" value="UniProtKB-KW"/>
</dbReference>
<evidence type="ECO:0000256" key="12">
    <source>
        <dbReference type="SAM" id="Coils"/>
    </source>
</evidence>
<dbReference type="GO" id="GO:0030674">
    <property type="term" value="F:protein-macromolecule adaptor activity"/>
    <property type="evidence" value="ECO:0007669"/>
    <property type="project" value="TreeGrafter"/>
</dbReference>
<feature type="compositionally biased region" description="Low complexity" evidence="13">
    <location>
        <begin position="608"/>
        <end position="626"/>
    </location>
</feature>
<evidence type="ECO:0000259" key="14">
    <source>
        <dbReference type="PROSITE" id="PS50089"/>
    </source>
</evidence>
<keyword evidence="5" id="KW-0862">Zinc</keyword>
<keyword evidence="9" id="KW-0926">Vacuole</keyword>
<evidence type="ECO:0000256" key="7">
    <source>
        <dbReference type="ARBA" id="ARBA00023136"/>
    </source>
</evidence>
<dbReference type="SUPFAM" id="SSF50978">
    <property type="entry name" value="WD40 repeat-like"/>
    <property type="match status" value="1"/>
</dbReference>
<comment type="catalytic activity">
    <reaction evidence="9">
        <text>S-ubiquitinyl-[E2 ubiquitin-conjugating enzyme]-L-cysteine + [acceptor protein]-L-lysine = [E2 ubiquitin-conjugating enzyme]-L-cysteine + N(6)-ubiquitinyl-[acceptor protein]-L-lysine.</text>
        <dbReference type="EC" id="2.3.2.27"/>
    </reaction>
</comment>
<evidence type="ECO:0000256" key="6">
    <source>
        <dbReference type="ARBA" id="ARBA00022927"/>
    </source>
</evidence>
<dbReference type="InterPro" id="IPR000547">
    <property type="entry name" value="Clathrin_H-chain/VPS_repeat"/>
</dbReference>
<proteinExistence type="inferred from homology"/>
<dbReference type="GO" id="GO:0006886">
    <property type="term" value="P:intracellular protein transport"/>
    <property type="evidence" value="ECO:0007669"/>
    <property type="project" value="UniProtKB-UniRule"/>
</dbReference>
<dbReference type="FunFam" id="1.25.40.10:FF:000440">
    <property type="entry name" value="E3 ubiquitin-protein ligase PEP5"/>
    <property type="match status" value="1"/>
</dbReference>
<dbReference type="GO" id="GO:0007032">
    <property type="term" value="P:endosome organization"/>
    <property type="evidence" value="ECO:0007669"/>
    <property type="project" value="TreeGrafter"/>
</dbReference>
<comment type="similarity">
    <text evidence="1 9">Belongs to the VPS11 family.</text>
</comment>
<dbReference type="EMBL" id="CAJPDT010000041">
    <property type="protein sequence ID" value="CAF9925850.1"/>
    <property type="molecule type" value="Genomic_DNA"/>
</dbReference>
<reference evidence="15" key="1">
    <citation type="submission" date="2021-03" db="EMBL/GenBank/DDBJ databases">
        <authorList>
            <person name="Tagirdzhanova G."/>
        </authorList>
    </citation>
    <scope>NUCLEOTIDE SEQUENCE</scope>
</reference>
<dbReference type="PANTHER" id="PTHR23323:SF24">
    <property type="entry name" value="VACUOLAR PROTEIN SORTING-ASSOCIATED PROTEIN 11 HOMOLOG"/>
    <property type="match status" value="1"/>
</dbReference>
<dbReference type="Pfam" id="PF17122">
    <property type="entry name" value="zf-C3H2C3"/>
    <property type="match status" value="1"/>
</dbReference>
<dbReference type="PANTHER" id="PTHR23323">
    <property type="entry name" value="VACUOLAR PROTEIN SORTING-ASSOCIATED PROTEIN"/>
    <property type="match status" value="1"/>
</dbReference>
<feature type="repeat" description="CHCR" evidence="11">
    <location>
        <begin position="406"/>
        <end position="552"/>
    </location>
</feature>
<keyword evidence="9" id="KW-0808">Transferase</keyword>
<keyword evidence="6 9" id="KW-0653">Protein transport</keyword>
<accession>A0A8H3ISH9</accession>
<keyword evidence="12" id="KW-0175">Coiled coil</keyword>
<dbReference type="GO" id="GO:0033263">
    <property type="term" value="C:CORVET complex"/>
    <property type="evidence" value="ECO:0007669"/>
    <property type="project" value="UniProtKB-UniRule"/>
</dbReference>
<evidence type="ECO:0000256" key="11">
    <source>
        <dbReference type="PROSITE-ProRule" id="PRU01006"/>
    </source>
</evidence>
<feature type="domain" description="RING-type" evidence="14">
    <location>
        <begin position="872"/>
        <end position="911"/>
    </location>
</feature>
<dbReference type="Gene3D" id="1.25.40.10">
    <property type="entry name" value="Tetratricopeptide repeat domain"/>
    <property type="match status" value="1"/>
</dbReference>
<dbReference type="GO" id="GO:0048284">
    <property type="term" value="P:organelle fusion"/>
    <property type="evidence" value="ECO:0007669"/>
    <property type="project" value="TreeGrafter"/>
</dbReference>
<feature type="region of interest" description="Disordered" evidence="13">
    <location>
        <begin position="603"/>
        <end position="627"/>
    </location>
</feature>
<name>A0A8H3ISH9_9LECA</name>
<keyword evidence="2 9" id="KW-0813">Transport</keyword>
<dbReference type="Gene3D" id="3.30.40.10">
    <property type="entry name" value="Zinc/RING finger domain, C3HC4 (zinc finger)"/>
    <property type="match status" value="1"/>
</dbReference>
<dbReference type="GO" id="GO:0006904">
    <property type="term" value="P:vesicle docking involved in exocytosis"/>
    <property type="evidence" value="ECO:0007669"/>
    <property type="project" value="TreeGrafter"/>
</dbReference>
<comment type="subcellular location">
    <subcellularLocation>
        <location evidence="8">Endomembrane system</location>
        <topology evidence="8">Peripheral membrane protein</topology>
        <orientation evidence="8">Cytoplasmic side</orientation>
    </subcellularLocation>
    <subcellularLocation>
        <location evidence="9">Vacuole membrane</location>
        <topology evidence="9">Peripheral membrane protein</topology>
        <orientation evidence="9">Cytoplasmic side</orientation>
    </subcellularLocation>
</comment>
<dbReference type="InterPro" id="IPR015943">
    <property type="entry name" value="WD40/YVTN_repeat-like_dom_sf"/>
</dbReference>
<dbReference type="InterPro" id="IPR057308">
    <property type="entry name" value="CHCR_PEP5_VPS11"/>
</dbReference>
<evidence type="ECO:0000256" key="9">
    <source>
        <dbReference type="PIRNR" id="PIRNR007860"/>
    </source>
</evidence>
<dbReference type="InterPro" id="IPR011990">
    <property type="entry name" value="TPR-like_helical_dom_sf"/>
</dbReference>
<dbReference type="PIRSF" id="PIRSF007860">
    <property type="entry name" value="VPS11"/>
    <property type="match status" value="1"/>
</dbReference>
<dbReference type="GO" id="GO:0061630">
    <property type="term" value="F:ubiquitin protein ligase activity"/>
    <property type="evidence" value="ECO:0007669"/>
    <property type="project" value="UniProtKB-EC"/>
</dbReference>
<dbReference type="SMART" id="SM00299">
    <property type="entry name" value="CLH"/>
    <property type="match status" value="1"/>
</dbReference>
<dbReference type="GO" id="GO:0007033">
    <property type="term" value="P:vacuole organization"/>
    <property type="evidence" value="ECO:0007669"/>
    <property type="project" value="TreeGrafter"/>
</dbReference>
<dbReference type="InterPro" id="IPR016024">
    <property type="entry name" value="ARM-type_fold"/>
</dbReference>
<dbReference type="EC" id="2.3.2.27" evidence="9"/>
<dbReference type="Pfam" id="PF12451">
    <property type="entry name" value="VPS11_C"/>
    <property type="match status" value="1"/>
</dbReference>
<keyword evidence="9" id="KW-0833">Ubl conjugation pathway</keyword>
<evidence type="ECO:0000313" key="15">
    <source>
        <dbReference type="EMBL" id="CAF9925850.1"/>
    </source>
</evidence>
<comment type="subunit">
    <text evidence="9">Component of the homotypic vacuole fusion and vacuole protein sorting (HOPS) complex. Component of the class C core vacuole/endosome tethering (CORVET) complex.</text>
</comment>
<dbReference type="GO" id="GO:0000329">
    <property type="term" value="C:fungal-type vacuole membrane"/>
    <property type="evidence" value="ECO:0007669"/>
    <property type="project" value="UniProtKB-UniRule"/>
</dbReference>
<keyword evidence="4 10" id="KW-0863">Zinc-finger</keyword>
<comment type="caution">
    <text evidence="15">The sequence shown here is derived from an EMBL/GenBank/DDBJ whole genome shotgun (WGS) entry which is preliminary data.</text>
</comment>